<dbReference type="OrthoDB" id="9759601at2"/>
<dbReference type="EMBL" id="VCIW01000033">
    <property type="protein sequence ID" value="TLS48566.1"/>
    <property type="molecule type" value="Genomic_DNA"/>
</dbReference>
<dbReference type="InterPro" id="IPR006675">
    <property type="entry name" value="HDIG_dom"/>
</dbReference>
<dbReference type="Proteomes" id="UP000309676">
    <property type="component" value="Unassembled WGS sequence"/>
</dbReference>
<dbReference type="PANTHER" id="PTHR43155">
    <property type="entry name" value="CYCLIC DI-GMP PHOSPHODIESTERASE PA4108-RELATED"/>
    <property type="match status" value="1"/>
</dbReference>
<protein>
    <submittedName>
        <fullName evidence="2">HD-GYP domain-containing protein</fullName>
    </submittedName>
</protein>
<dbReference type="InterPro" id="IPR003607">
    <property type="entry name" value="HD/PDEase_dom"/>
</dbReference>
<dbReference type="RefSeq" id="WP_138198060.1">
    <property type="nucleotide sequence ID" value="NZ_VCIW01000033.1"/>
</dbReference>
<dbReference type="AlphaFoldDB" id="A0A5R9G2Q1"/>
<keyword evidence="3" id="KW-1185">Reference proteome</keyword>
<accession>A0A5R9G2Q1</accession>
<dbReference type="SUPFAM" id="SSF109604">
    <property type="entry name" value="HD-domain/PDEase-like"/>
    <property type="match status" value="1"/>
</dbReference>
<dbReference type="SMART" id="SM00471">
    <property type="entry name" value="HDc"/>
    <property type="match status" value="1"/>
</dbReference>
<gene>
    <name evidence="2" type="ORF">FE782_30100</name>
</gene>
<dbReference type="PROSITE" id="PS51832">
    <property type="entry name" value="HD_GYP"/>
    <property type="match status" value="1"/>
</dbReference>
<organism evidence="2 3">
    <name type="scientific">Paenibacillus antri</name>
    <dbReference type="NCBI Taxonomy" id="2582848"/>
    <lineage>
        <taxon>Bacteria</taxon>
        <taxon>Bacillati</taxon>
        <taxon>Bacillota</taxon>
        <taxon>Bacilli</taxon>
        <taxon>Bacillales</taxon>
        <taxon>Paenibacillaceae</taxon>
        <taxon>Paenibacillus</taxon>
    </lineage>
</organism>
<evidence type="ECO:0000259" key="1">
    <source>
        <dbReference type="PROSITE" id="PS51832"/>
    </source>
</evidence>
<comment type="caution">
    <text evidence="2">The sequence shown here is derived from an EMBL/GenBank/DDBJ whole genome shotgun (WGS) entry which is preliminary data.</text>
</comment>
<evidence type="ECO:0000313" key="3">
    <source>
        <dbReference type="Proteomes" id="UP000309676"/>
    </source>
</evidence>
<proteinExistence type="predicted"/>
<feature type="domain" description="HD-GYP" evidence="1">
    <location>
        <begin position="107"/>
        <end position="302"/>
    </location>
</feature>
<reference evidence="2 3" key="1">
    <citation type="submission" date="2019-05" db="EMBL/GenBank/DDBJ databases">
        <authorList>
            <person name="Narsing Rao M.P."/>
            <person name="Li W.J."/>
        </authorList>
    </citation>
    <scope>NUCLEOTIDE SEQUENCE [LARGE SCALE GENOMIC DNA]</scope>
    <source>
        <strain evidence="2 3">SYSU_K30003</strain>
    </source>
</reference>
<dbReference type="PANTHER" id="PTHR43155:SF2">
    <property type="entry name" value="CYCLIC DI-GMP PHOSPHODIESTERASE PA4108"/>
    <property type="match status" value="1"/>
</dbReference>
<evidence type="ECO:0000313" key="2">
    <source>
        <dbReference type="EMBL" id="TLS48566.1"/>
    </source>
</evidence>
<dbReference type="InterPro" id="IPR037522">
    <property type="entry name" value="HD_GYP_dom"/>
</dbReference>
<dbReference type="CDD" id="cd00077">
    <property type="entry name" value="HDc"/>
    <property type="match status" value="1"/>
</dbReference>
<dbReference type="NCBIfam" id="TIGR00277">
    <property type="entry name" value="HDIG"/>
    <property type="match status" value="1"/>
</dbReference>
<dbReference type="Pfam" id="PF13487">
    <property type="entry name" value="HD_5"/>
    <property type="match status" value="1"/>
</dbReference>
<name>A0A5R9G2Q1_9BACL</name>
<sequence>MRLHVTKLHAGDMLRQHVFAPTGLHIMAPGTVITDVHIALLLRHQIEYVEIMDARANDASSGHVPEPPFQAQYDKAVGQMKTMFDQAYHVGFVTPEEIDKSYDPLIESMQQETDIVGLLLTLNSKDDYTYEHCIQVGMLSYFIAKWLGHAEEEAYDIGKAGFLHDIGKSKIHRTILLKPSRLTDEEYEQIKKHTEYGYEIIMKSLNDRMAAYAALQHHERANGKGYPFGITYDWVQPASKIVAVADIYSAMISSRVYQQKQDLFVVLKELYALSFSELDPKIAQTFIRRMIPNFIGKEAMLSNGQVGEIVMNHTTELFQPLVRIGSEFLDLSRVDVEIEKIVN</sequence>
<dbReference type="Gene3D" id="1.10.3210.10">
    <property type="entry name" value="Hypothetical protein af1432"/>
    <property type="match status" value="1"/>
</dbReference>